<evidence type="ECO:0000256" key="2">
    <source>
        <dbReference type="PROSITE-ProRule" id="PRU00504"/>
    </source>
</evidence>
<reference evidence="6 7" key="1">
    <citation type="submission" date="2018-09" db="EMBL/GenBank/DDBJ databases">
        <title>Genomic investigation of the strawberry pathogen Phytophthora fragariae indicates pathogenicity is determined by transcriptional variation in three key races.</title>
        <authorList>
            <person name="Adams T.M."/>
            <person name="Armitage A.D."/>
            <person name="Sobczyk M.K."/>
            <person name="Bates H.J."/>
            <person name="Dunwell J.M."/>
            <person name="Nellist C.F."/>
            <person name="Harrison R.J."/>
        </authorList>
    </citation>
    <scope>NUCLEOTIDE SEQUENCE [LARGE SCALE GENOMIC DNA]</scope>
    <source>
        <strain evidence="5 6">BC-23</strain>
        <strain evidence="4 7">ONT-3</strain>
    </source>
</reference>
<dbReference type="PANTHER" id="PTHR13833:SF71">
    <property type="entry name" value="NHL DOMAIN-CONTAINING PROTEIN"/>
    <property type="match status" value="1"/>
</dbReference>
<feature type="domain" description="Teneurin NHL" evidence="3">
    <location>
        <begin position="9"/>
        <end position="131"/>
    </location>
</feature>
<evidence type="ECO:0000256" key="1">
    <source>
        <dbReference type="ARBA" id="ARBA00022737"/>
    </source>
</evidence>
<dbReference type="PANTHER" id="PTHR13833">
    <property type="match status" value="1"/>
</dbReference>
<comment type="caution">
    <text evidence="5">The sequence shown here is derived from an EMBL/GenBank/DDBJ whole genome shotgun (WGS) entry which is preliminary data.</text>
</comment>
<evidence type="ECO:0000313" key="7">
    <source>
        <dbReference type="Proteomes" id="UP000488956"/>
    </source>
</evidence>
<evidence type="ECO:0000313" key="5">
    <source>
        <dbReference type="EMBL" id="KAE9246345.1"/>
    </source>
</evidence>
<dbReference type="EMBL" id="QXGC01000172">
    <property type="protein sequence ID" value="KAE9246345.1"/>
    <property type="molecule type" value="Genomic_DNA"/>
</dbReference>
<dbReference type="Proteomes" id="UP000476176">
    <property type="component" value="Unassembled WGS sequence"/>
</dbReference>
<organism evidence="5 6">
    <name type="scientific">Phytophthora fragariae</name>
    <dbReference type="NCBI Taxonomy" id="53985"/>
    <lineage>
        <taxon>Eukaryota</taxon>
        <taxon>Sar</taxon>
        <taxon>Stramenopiles</taxon>
        <taxon>Oomycota</taxon>
        <taxon>Peronosporomycetes</taxon>
        <taxon>Peronosporales</taxon>
        <taxon>Peronosporaceae</taxon>
        <taxon>Phytophthora</taxon>
    </lineage>
</organism>
<dbReference type="Gene3D" id="2.120.10.30">
    <property type="entry name" value="TolB, C-terminal domain"/>
    <property type="match status" value="1"/>
</dbReference>
<dbReference type="PROSITE" id="PS51125">
    <property type="entry name" value="NHL"/>
    <property type="match status" value="1"/>
</dbReference>
<evidence type="ECO:0000259" key="3">
    <source>
        <dbReference type="Pfam" id="PF25021"/>
    </source>
</evidence>
<keyword evidence="1" id="KW-0677">Repeat</keyword>
<protein>
    <recommendedName>
        <fullName evidence="3">Teneurin NHL domain-containing protein</fullName>
    </recommendedName>
</protein>
<sequence>MGIAIDSSDTIYVTDENRVLKFTLAGSMAVVAGSKSSGFVDAVGETARFSSPWALAFGSDGDLYVSDTYNDCIRKVSLSTGEVTLYAGVAQQPGTADGPATSATFGTTMAIAAAPDNVLYVADGMGKHLRKIYTV</sequence>
<dbReference type="Pfam" id="PF25021">
    <property type="entry name" value="TEN_NHL"/>
    <property type="match status" value="1"/>
</dbReference>
<evidence type="ECO:0000313" key="4">
    <source>
        <dbReference type="EMBL" id="KAE9126452.1"/>
    </source>
</evidence>
<dbReference type="Proteomes" id="UP000488956">
    <property type="component" value="Unassembled WGS sequence"/>
</dbReference>
<proteinExistence type="predicted"/>
<dbReference type="InterPro" id="IPR011042">
    <property type="entry name" value="6-blade_b-propeller_TolB-like"/>
</dbReference>
<dbReference type="SUPFAM" id="SSF63829">
    <property type="entry name" value="Calcium-dependent phosphotriesterase"/>
    <property type="match status" value="1"/>
</dbReference>
<evidence type="ECO:0000313" key="6">
    <source>
        <dbReference type="Proteomes" id="UP000476176"/>
    </source>
</evidence>
<name>A0A6G0PHS0_9STRA</name>
<dbReference type="InterPro" id="IPR056822">
    <property type="entry name" value="TEN_NHL"/>
</dbReference>
<dbReference type="InterPro" id="IPR001258">
    <property type="entry name" value="NHL_repeat"/>
</dbReference>
<gene>
    <name evidence="5" type="ORF">PF004_g4839</name>
    <name evidence="4" type="ORF">PF010_g5255</name>
</gene>
<feature type="repeat" description="NHL" evidence="2">
    <location>
        <begin position="37"/>
        <end position="79"/>
    </location>
</feature>
<accession>A0A6G0PHS0</accession>
<dbReference type="EMBL" id="QXFX01000192">
    <property type="protein sequence ID" value="KAE9126452.1"/>
    <property type="molecule type" value="Genomic_DNA"/>
</dbReference>
<dbReference type="AlphaFoldDB" id="A0A6G0PHS0"/>